<organism evidence="8 9">
    <name type="scientific">Protopolystoma xenopodis</name>
    <dbReference type="NCBI Taxonomy" id="117903"/>
    <lineage>
        <taxon>Eukaryota</taxon>
        <taxon>Metazoa</taxon>
        <taxon>Spiralia</taxon>
        <taxon>Lophotrochozoa</taxon>
        <taxon>Platyhelminthes</taxon>
        <taxon>Monogenea</taxon>
        <taxon>Polyopisthocotylea</taxon>
        <taxon>Polystomatidea</taxon>
        <taxon>Polystomatidae</taxon>
        <taxon>Protopolystoma</taxon>
    </lineage>
</organism>
<evidence type="ECO:0000256" key="5">
    <source>
        <dbReference type="ARBA" id="ARBA00022898"/>
    </source>
</evidence>
<dbReference type="EMBL" id="CAAALY010007847">
    <property type="protein sequence ID" value="VEL10024.1"/>
    <property type="molecule type" value="Genomic_DNA"/>
</dbReference>
<evidence type="ECO:0000313" key="8">
    <source>
        <dbReference type="EMBL" id="VEL10024.1"/>
    </source>
</evidence>
<dbReference type="InterPro" id="IPR015424">
    <property type="entry name" value="PyrdxlP-dep_Trfase"/>
</dbReference>
<name>A0A3S5B0W2_9PLAT</name>
<dbReference type="GO" id="GO:0019264">
    <property type="term" value="P:glycine biosynthetic process from serine"/>
    <property type="evidence" value="ECO:0007669"/>
    <property type="project" value="TreeGrafter"/>
</dbReference>
<dbReference type="InterPro" id="IPR039429">
    <property type="entry name" value="SHMT-like_dom"/>
</dbReference>
<feature type="domain" description="Serine hydroxymethyltransferase-like" evidence="7">
    <location>
        <begin position="1"/>
        <end position="228"/>
    </location>
</feature>
<keyword evidence="9" id="KW-1185">Reference proteome</keyword>
<dbReference type="GO" id="GO:0035999">
    <property type="term" value="P:tetrahydrofolate interconversion"/>
    <property type="evidence" value="ECO:0007669"/>
    <property type="project" value="UniProtKB-UniPathway"/>
</dbReference>
<dbReference type="PANTHER" id="PTHR11680:SF59">
    <property type="entry name" value="SERINE HYDROXYMETHYLTRANSFERASE, CYTOSOLIC"/>
    <property type="match status" value="1"/>
</dbReference>
<dbReference type="GO" id="GO:0005634">
    <property type="term" value="C:nucleus"/>
    <property type="evidence" value="ECO:0007669"/>
    <property type="project" value="TreeGrafter"/>
</dbReference>
<gene>
    <name evidence="8" type="ORF">PXEA_LOCUS3464</name>
</gene>
<proteinExistence type="inferred from homology"/>
<dbReference type="Gene3D" id="3.90.1150.10">
    <property type="entry name" value="Aspartate Aminotransferase, domain 1"/>
    <property type="match status" value="1"/>
</dbReference>
<feature type="coiled-coil region" evidence="6">
    <location>
        <begin position="249"/>
        <end position="276"/>
    </location>
</feature>
<evidence type="ECO:0000313" key="9">
    <source>
        <dbReference type="Proteomes" id="UP000784294"/>
    </source>
</evidence>
<dbReference type="AlphaFoldDB" id="A0A3S5B0W2"/>
<comment type="cofactor">
    <cofactor evidence="1">
        <name>pyridoxal 5'-phosphate</name>
        <dbReference type="ChEBI" id="CHEBI:597326"/>
    </cofactor>
</comment>
<dbReference type="SUPFAM" id="SSF53383">
    <property type="entry name" value="PLP-dependent transferases"/>
    <property type="match status" value="1"/>
</dbReference>
<dbReference type="OrthoDB" id="10265628at2759"/>
<reference evidence="8" key="1">
    <citation type="submission" date="2018-11" db="EMBL/GenBank/DDBJ databases">
        <authorList>
            <consortium name="Pathogen Informatics"/>
        </authorList>
    </citation>
    <scope>NUCLEOTIDE SEQUENCE</scope>
</reference>
<dbReference type="GO" id="GO:0030170">
    <property type="term" value="F:pyridoxal phosphate binding"/>
    <property type="evidence" value="ECO:0007669"/>
    <property type="project" value="InterPro"/>
</dbReference>
<keyword evidence="3" id="KW-0554">One-carbon metabolism</keyword>
<dbReference type="GO" id="GO:0005739">
    <property type="term" value="C:mitochondrion"/>
    <property type="evidence" value="ECO:0007669"/>
    <property type="project" value="TreeGrafter"/>
</dbReference>
<evidence type="ECO:0000256" key="6">
    <source>
        <dbReference type="SAM" id="Coils"/>
    </source>
</evidence>
<accession>A0A3S5B0W2</accession>
<dbReference type="UniPathway" id="UPA00193"/>
<dbReference type="InterPro" id="IPR015422">
    <property type="entry name" value="PyrdxlP-dep_Trfase_small"/>
</dbReference>
<dbReference type="Pfam" id="PF00464">
    <property type="entry name" value="SHMT"/>
    <property type="match status" value="1"/>
</dbReference>
<dbReference type="InterPro" id="IPR019798">
    <property type="entry name" value="Ser_HO-MeTrfase_PLP_BS"/>
</dbReference>
<evidence type="ECO:0000256" key="2">
    <source>
        <dbReference type="ARBA" id="ARBA00006376"/>
    </source>
</evidence>
<dbReference type="PROSITE" id="PS00096">
    <property type="entry name" value="SHMT"/>
    <property type="match status" value="1"/>
</dbReference>
<keyword evidence="4" id="KW-0808">Transferase</keyword>
<evidence type="ECO:0000259" key="7">
    <source>
        <dbReference type="Pfam" id="PF00464"/>
    </source>
</evidence>
<comment type="caution">
    <text evidence="8">The sequence shown here is derived from an EMBL/GenBank/DDBJ whole genome shotgun (WGS) entry which is preliminary data.</text>
</comment>
<evidence type="ECO:0000256" key="3">
    <source>
        <dbReference type="ARBA" id="ARBA00022563"/>
    </source>
</evidence>
<keyword evidence="5" id="KW-0663">Pyridoxal phosphate</keyword>
<evidence type="ECO:0000256" key="1">
    <source>
        <dbReference type="ARBA" id="ARBA00001933"/>
    </source>
</evidence>
<dbReference type="PANTHER" id="PTHR11680">
    <property type="entry name" value="SERINE HYDROXYMETHYLTRANSFERASE"/>
    <property type="match status" value="1"/>
</dbReference>
<keyword evidence="6" id="KW-0175">Coiled coil</keyword>
<protein>
    <recommendedName>
        <fullName evidence="7">Serine hydroxymethyltransferase-like domain-containing protein</fullName>
    </recommendedName>
</protein>
<evidence type="ECO:0000256" key="4">
    <source>
        <dbReference type="ARBA" id="ARBA00022679"/>
    </source>
</evidence>
<dbReference type="InterPro" id="IPR015421">
    <property type="entry name" value="PyrdxlP-dep_Trfase_major"/>
</dbReference>
<dbReference type="Gene3D" id="3.40.640.10">
    <property type="entry name" value="Type I PLP-dependent aspartate aminotransferase-like (Major domain)"/>
    <property type="match status" value="1"/>
</dbReference>
<dbReference type="Proteomes" id="UP000784294">
    <property type="component" value="Unassembled WGS sequence"/>
</dbReference>
<dbReference type="InterPro" id="IPR049943">
    <property type="entry name" value="Ser_HO-MeTrfase-like"/>
</dbReference>
<sequence length="285" mass="30770">MADMAHVSGLVAVGLHPSPFDYCDVVTTTTHKTLRGPRAALIFYRRLPVAPLNSNGNGVDVSVKTSNIQYKDLGRNICEAVFPGLQGGPHVNSIAAIAVALKEASQPAFYDYQKSVLSNMRVLCNRLQSFGYTLESMHNSGRNSLNSCSLIIVTGGSDTHMCLVDLRPIKIEASCAEALFEMIGIAINKNTVPGDVNAVKPGGIRLGSAALTSRGFKEADFEEVASIIHTGIQLTKEIHNLAGSSLASFKKLLQKNKEMNQRVLKLKKEVESFAASFPMPGFDDF</sequence>
<comment type="similarity">
    <text evidence="2">Belongs to the SHMT family.</text>
</comment>
<dbReference type="GO" id="GO:0004372">
    <property type="term" value="F:glycine hydroxymethyltransferase activity"/>
    <property type="evidence" value="ECO:0007669"/>
    <property type="project" value="TreeGrafter"/>
</dbReference>